<dbReference type="AlphaFoldDB" id="A0AA41PVS1"/>
<comment type="caution">
    <text evidence="2">The sequence shown here is derived from an EMBL/GenBank/DDBJ whole genome shotgun (WGS) entry which is preliminary data.</text>
</comment>
<organism evidence="2 3">
    <name type="scientific">Yinghuangia soli</name>
    <dbReference type="NCBI Taxonomy" id="2908204"/>
    <lineage>
        <taxon>Bacteria</taxon>
        <taxon>Bacillati</taxon>
        <taxon>Actinomycetota</taxon>
        <taxon>Actinomycetes</taxon>
        <taxon>Kitasatosporales</taxon>
        <taxon>Streptomycetaceae</taxon>
        <taxon>Yinghuangia</taxon>
    </lineage>
</organism>
<gene>
    <name evidence="2" type="ORF">LZ495_05105</name>
</gene>
<reference evidence="2" key="1">
    <citation type="submission" date="2022-01" db="EMBL/GenBank/DDBJ databases">
        <title>Genome-Based Taxonomic Classification of the Phylum Actinobacteria.</title>
        <authorList>
            <person name="Gao Y."/>
        </authorList>
    </citation>
    <scope>NUCLEOTIDE SEQUENCE</scope>
    <source>
        <strain evidence="2">KLBMP 8922</strain>
    </source>
</reference>
<proteinExistence type="predicted"/>
<evidence type="ECO:0000313" key="2">
    <source>
        <dbReference type="EMBL" id="MCF2526601.1"/>
    </source>
</evidence>
<sequence>MALLQDIIIEAAGESTSTASLLRKARVLATRLGITEALTWIGHELNGYTGEVPEYRGPIPCEVRGKFLGPFNSSLSNVQVATELLPARFRDLDKIFLRQSVSAIEDLAARSGDGMLSSPWPGAAVASFNAGQEAGEFTLYPDMGAIAIWNSVPPSEMKAVVDAVRTRVLDFALKLEQEDPEAGEKAGDSLVTAEKGNDIFNTIINGPANVAQGSSNFTQNSFVNTPKSDEELVQHLRDLGVNEDLLTELSEALAGDRAEAPDAASAGPRVQGWLGRIMSLGRTSATAVGTGVATNVVTDTVLSYFG</sequence>
<protein>
    <recommendedName>
        <fullName evidence="1">AbiTii domain-containing protein</fullName>
    </recommendedName>
</protein>
<evidence type="ECO:0000259" key="1">
    <source>
        <dbReference type="Pfam" id="PF18864"/>
    </source>
</evidence>
<feature type="domain" description="AbiTii" evidence="1">
    <location>
        <begin position="3"/>
        <end position="192"/>
    </location>
</feature>
<dbReference type="RefSeq" id="WP_235050708.1">
    <property type="nucleotide sequence ID" value="NZ_JAKFHA010000002.1"/>
</dbReference>
<keyword evidence="3" id="KW-1185">Reference proteome</keyword>
<accession>A0AA41PVS1</accession>
<dbReference type="EMBL" id="JAKFHA010000002">
    <property type="protein sequence ID" value="MCF2526601.1"/>
    <property type="molecule type" value="Genomic_DNA"/>
</dbReference>
<dbReference type="Pfam" id="PF18864">
    <property type="entry name" value="AbiTii"/>
    <property type="match status" value="1"/>
</dbReference>
<dbReference type="Proteomes" id="UP001165378">
    <property type="component" value="Unassembled WGS sequence"/>
</dbReference>
<dbReference type="InterPro" id="IPR041304">
    <property type="entry name" value="AbiTii"/>
</dbReference>
<evidence type="ECO:0000313" key="3">
    <source>
        <dbReference type="Proteomes" id="UP001165378"/>
    </source>
</evidence>
<name>A0AA41PVS1_9ACTN</name>